<dbReference type="Proteomes" id="UP001165383">
    <property type="component" value="Unassembled WGS sequence"/>
</dbReference>
<keyword evidence="5" id="KW-1003">Cell membrane</keyword>
<evidence type="ECO:0000256" key="2">
    <source>
        <dbReference type="ARBA" id="ARBA00022692"/>
    </source>
</evidence>
<keyword evidence="4 5" id="KW-0472">Membrane</keyword>
<proteinExistence type="inferred from homology"/>
<dbReference type="RefSeq" id="WP_249914181.1">
    <property type="nucleotide sequence ID" value="NZ_JAMGBB010000001.1"/>
</dbReference>
<protein>
    <recommendedName>
        <fullName evidence="5">Probable membrane transporter protein</fullName>
    </recommendedName>
</protein>
<organism evidence="6 7">
    <name type="scientific">Sphingomonas brevis</name>
    <dbReference type="NCBI Taxonomy" id="2908206"/>
    <lineage>
        <taxon>Bacteria</taxon>
        <taxon>Pseudomonadati</taxon>
        <taxon>Pseudomonadota</taxon>
        <taxon>Alphaproteobacteria</taxon>
        <taxon>Sphingomonadales</taxon>
        <taxon>Sphingomonadaceae</taxon>
        <taxon>Sphingomonas</taxon>
    </lineage>
</organism>
<evidence type="ECO:0000256" key="4">
    <source>
        <dbReference type="ARBA" id="ARBA00023136"/>
    </source>
</evidence>
<comment type="subcellular location">
    <subcellularLocation>
        <location evidence="5">Cell membrane</location>
        <topology evidence="5">Multi-pass membrane protein</topology>
    </subcellularLocation>
    <subcellularLocation>
        <location evidence="1">Membrane</location>
        <topology evidence="1">Multi-pass membrane protein</topology>
    </subcellularLocation>
</comment>
<dbReference type="EMBL" id="JAMGBB010000001">
    <property type="protein sequence ID" value="MCL6739703.1"/>
    <property type="molecule type" value="Genomic_DNA"/>
</dbReference>
<keyword evidence="3 5" id="KW-1133">Transmembrane helix</keyword>
<feature type="transmembrane region" description="Helical" evidence="5">
    <location>
        <begin position="165"/>
        <end position="185"/>
    </location>
</feature>
<feature type="transmembrane region" description="Helical" evidence="5">
    <location>
        <begin position="235"/>
        <end position="254"/>
    </location>
</feature>
<evidence type="ECO:0000256" key="5">
    <source>
        <dbReference type="RuleBase" id="RU363041"/>
    </source>
</evidence>
<feature type="transmembrane region" description="Helical" evidence="5">
    <location>
        <begin position="260"/>
        <end position="282"/>
    </location>
</feature>
<dbReference type="Pfam" id="PF01925">
    <property type="entry name" value="TauE"/>
    <property type="match status" value="1"/>
</dbReference>
<evidence type="ECO:0000256" key="3">
    <source>
        <dbReference type="ARBA" id="ARBA00022989"/>
    </source>
</evidence>
<reference evidence="6" key="1">
    <citation type="submission" date="2022-05" db="EMBL/GenBank/DDBJ databases">
        <authorList>
            <person name="Jo J.-H."/>
            <person name="Im W.-T."/>
        </authorList>
    </citation>
    <scope>NUCLEOTIDE SEQUENCE</scope>
    <source>
        <strain evidence="6">RB56-2</strain>
    </source>
</reference>
<feature type="transmembrane region" description="Helical" evidence="5">
    <location>
        <begin position="205"/>
        <end position="223"/>
    </location>
</feature>
<comment type="similarity">
    <text evidence="5">Belongs to the 4-toluene sulfonate uptake permease (TSUP) (TC 2.A.102) family.</text>
</comment>
<feature type="transmembrane region" description="Helical" evidence="5">
    <location>
        <begin position="102"/>
        <end position="124"/>
    </location>
</feature>
<dbReference type="PANTHER" id="PTHR43483">
    <property type="entry name" value="MEMBRANE TRANSPORTER PROTEIN HI_0806-RELATED"/>
    <property type="match status" value="1"/>
</dbReference>
<gene>
    <name evidence="6" type="ORF">LZ518_00910</name>
</gene>
<sequence>MLLVLLVAGLSIGAAGLFFAIVREAVKTNQVVPKGEALALGAVTNFFDTLGIGSFAPTIAWFRFRKMVPDRLIPLTMFIGYTVPAILQGVIFLILLGVKVDLYLLTGCVVAIVLGGYWSVPLAARSPVRLIQTIIGIALLIAAFFYCLANLGLMPAGGTATSLPLSLAIVAIVANFIFGLLLSFGVGNYAPSLAMFSLMGMDPRLAFPIMAAGAGFAGLAAGTQCVRKVKLDWRVVLGLTIGAIPSVLIAAFIVKEMDLVILRWLVVVVVTYAGITLLYTALRKAELVPTDAAGAAVTH</sequence>
<dbReference type="InterPro" id="IPR002781">
    <property type="entry name" value="TM_pro_TauE-like"/>
</dbReference>
<feature type="transmembrane region" description="Helical" evidence="5">
    <location>
        <begin position="72"/>
        <end position="95"/>
    </location>
</feature>
<dbReference type="PANTHER" id="PTHR43483:SF3">
    <property type="entry name" value="MEMBRANE TRANSPORTER PROTEIN HI_0806-RELATED"/>
    <property type="match status" value="1"/>
</dbReference>
<keyword evidence="7" id="KW-1185">Reference proteome</keyword>
<name>A0ABT0S5P9_9SPHN</name>
<accession>A0ABT0S5P9</accession>
<keyword evidence="2 5" id="KW-0812">Transmembrane</keyword>
<evidence type="ECO:0000256" key="1">
    <source>
        <dbReference type="ARBA" id="ARBA00004141"/>
    </source>
</evidence>
<comment type="caution">
    <text evidence="6">The sequence shown here is derived from an EMBL/GenBank/DDBJ whole genome shotgun (WGS) entry which is preliminary data.</text>
</comment>
<evidence type="ECO:0000313" key="6">
    <source>
        <dbReference type="EMBL" id="MCL6739703.1"/>
    </source>
</evidence>
<feature type="transmembrane region" description="Helical" evidence="5">
    <location>
        <begin position="130"/>
        <end position="153"/>
    </location>
</feature>
<evidence type="ECO:0000313" key="7">
    <source>
        <dbReference type="Proteomes" id="UP001165383"/>
    </source>
</evidence>